<evidence type="ECO:0000313" key="6">
    <source>
        <dbReference type="Proteomes" id="UP000886800"/>
    </source>
</evidence>
<dbReference type="InterPro" id="IPR029069">
    <property type="entry name" value="HotDog_dom_sf"/>
</dbReference>
<feature type="domain" description="HotDog ACOT-type" evidence="4">
    <location>
        <begin position="9"/>
        <end position="120"/>
    </location>
</feature>
<dbReference type="InterPro" id="IPR033120">
    <property type="entry name" value="HOTDOG_ACOT"/>
</dbReference>
<gene>
    <name evidence="5" type="ORF">H9736_01175</name>
</gene>
<evidence type="ECO:0000259" key="4">
    <source>
        <dbReference type="PROSITE" id="PS51770"/>
    </source>
</evidence>
<dbReference type="InterPro" id="IPR040170">
    <property type="entry name" value="Cytosol_ACT"/>
</dbReference>
<accession>A0A9D2B687</accession>
<dbReference type="Gene3D" id="3.10.129.10">
    <property type="entry name" value="Hotdog Thioesterase"/>
    <property type="match status" value="1"/>
</dbReference>
<dbReference type="PROSITE" id="PS51770">
    <property type="entry name" value="HOTDOG_ACOT"/>
    <property type="match status" value="1"/>
</dbReference>
<dbReference type="Pfam" id="PF03061">
    <property type="entry name" value="4HBT"/>
    <property type="match status" value="1"/>
</dbReference>
<comment type="caution">
    <text evidence="5">The sequence shown here is derived from an EMBL/GenBank/DDBJ whole genome shotgun (WGS) entry which is preliminary data.</text>
</comment>
<proteinExistence type="inferred from homology"/>
<reference evidence="5" key="1">
    <citation type="journal article" date="2021" name="PeerJ">
        <title>Extensive microbial diversity within the chicken gut microbiome revealed by metagenomics and culture.</title>
        <authorList>
            <person name="Gilroy R."/>
            <person name="Ravi A."/>
            <person name="Getino M."/>
            <person name="Pursley I."/>
            <person name="Horton D.L."/>
            <person name="Alikhan N.F."/>
            <person name="Baker D."/>
            <person name="Gharbi K."/>
            <person name="Hall N."/>
            <person name="Watson M."/>
            <person name="Adriaenssens E.M."/>
            <person name="Foster-Nyarko E."/>
            <person name="Jarju S."/>
            <person name="Secka A."/>
            <person name="Antonio M."/>
            <person name="Oren A."/>
            <person name="Chaudhuri R.R."/>
            <person name="La Ragione R."/>
            <person name="Hildebrand F."/>
            <person name="Pallen M.J."/>
        </authorList>
    </citation>
    <scope>NUCLEOTIDE SEQUENCE</scope>
    <source>
        <strain evidence="5">CHK188-5543</strain>
    </source>
</reference>
<protein>
    <submittedName>
        <fullName evidence="5">Acyl-CoA thioesterase</fullName>
    </submittedName>
</protein>
<dbReference type="PANTHER" id="PTHR11049">
    <property type="entry name" value="ACYL COENZYME A THIOESTER HYDROLASE"/>
    <property type="match status" value="1"/>
</dbReference>
<dbReference type="EMBL" id="DXES01000024">
    <property type="protein sequence ID" value="HIX64840.1"/>
    <property type="molecule type" value="Genomic_DNA"/>
</dbReference>
<name>A0A9D2B687_9FIRM</name>
<evidence type="ECO:0000256" key="2">
    <source>
        <dbReference type="ARBA" id="ARBA00022801"/>
    </source>
</evidence>
<organism evidence="5 6">
    <name type="scientific">Candidatus Anaerotruncus excrementipullorum</name>
    <dbReference type="NCBI Taxonomy" id="2838465"/>
    <lineage>
        <taxon>Bacteria</taxon>
        <taxon>Bacillati</taxon>
        <taxon>Bacillota</taxon>
        <taxon>Clostridia</taxon>
        <taxon>Eubacteriales</taxon>
        <taxon>Oscillospiraceae</taxon>
        <taxon>Anaerotruncus</taxon>
    </lineage>
</organism>
<dbReference type="Proteomes" id="UP000886800">
    <property type="component" value="Unassembled WGS sequence"/>
</dbReference>
<dbReference type="SUPFAM" id="SSF54637">
    <property type="entry name" value="Thioesterase/thiol ester dehydrase-isomerase"/>
    <property type="match status" value="1"/>
</dbReference>
<reference evidence="5" key="2">
    <citation type="submission" date="2021-04" db="EMBL/GenBank/DDBJ databases">
        <authorList>
            <person name="Gilroy R."/>
        </authorList>
    </citation>
    <scope>NUCLEOTIDE SEQUENCE</scope>
    <source>
        <strain evidence="5">CHK188-5543</strain>
    </source>
</reference>
<dbReference type="GO" id="GO:0005737">
    <property type="term" value="C:cytoplasm"/>
    <property type="evidence" value="ECO:0007669"/>
    <property type="project" value="TreeGrafter"/>
</dbReference>
<dbReference type="GO" id="GO:0052816">
    <property type="term" value="F:long-chain fatty acyl-CoA hydrolase activity"/>
    <property type="evidence" value="ECO:0007669"/>
    <property type="project" value="TreeGrafter"/>
</dbReference>
<dbReference type="InterPro" id="IPR006683">
    <property type="entry name" value="Thioestr_dom"/>
</dbReference>
<evidence type="ECO:0000256" key="3">
    <source>
        <dbReference type="PROSITE-ProRule" id="PRU01106"/>
    </source>
</evidence>
<sequence>MELTKKTVSQSRTEQIQAVMPQHANGMGNLFGGQLAAWIDIVGGVVARRHANRNCVTASIDSLNFKKPVMVKEYVVLVGQVTYVGHTSMEVRVDTFIDHLDGSRTMVNRAYLTFVALDEYGKPTTVPPLELETDEERQEWEAGAKRAALRHQRRVEQY</sequence>
<dbReference type="GO" id="GO:0006637">
    <property type="term" value="P:acyl-CoA metabolic process"/>
    <property type="evidence" value="ECO:0007669"/>
    <property type="project" value="TreeGrafter"/>
</dbReference>
<evidence type="ECO:0000313" key="5">
    <source>
        <dbReference type="EMBL" id="HIX64840.1"/>
    </source>
</evidence>
<comment type="similarity">
    <text evidence="1">Belongs to the acyl coenzyme A hydrolase family.</text>
</comment>
<dbReference type="AlphaFoldDB" id="A0A9D2B687"/>
<dbReference type="CDD" id="cd03442">
    <property type="entry name" value="BFIT_BACH"/>
    <property type="match status" value="1"/>
</dbReference>
<keyword evidence="2 3" id="KW-0378">Hydrolase</keyword>
<evidence type="ECO:0000256" key="1">
    <source>
        <dbReference type="ARBA" id="ARBA00010458"/>
    </source>
</evidence>